<dbReference type="EMBL" id="ML977014">
    <property type="protein sequence ID" value="KAF1951898.1"/>
    <property type="molecule type" value="Genomic_DNA"/>
</dbReference>
<evidence type="ECO:0000313" key="1">
    <source>
        <dbReference type="EMBL" id="KAF1951898.1"/>
    </source>
</evidence>
<gene>
    <name evidence="1" type="ORF">CC80DRAFT_538622</name>
</gene>
<evidence type="ECO:0000313" key="2">
    <source>
        <dbReference type="Proteomes" id="UP000800035"/>
    </source>
</evidence>
<reference evidence="1" key="1">
    <citation type="journal article" date="2020" name="Stud. Mycol.">
        <title>101 Dothideomycetes genomes: a test case for predicting lifestyles and emergence of pathogens.</title>
        <authorList>
            <person name="Haridas S."/>
            <person name="Albert R."/>
            <person name="Binder M."/>
            <person name="Bloem J."/>
            <person name="Labutti K."/>
            <person name="Salamov A."/>
            <person name="Andreopoulos B."/>
            <person name="Baker S."/>
            <person name="Barry K."/>
            <person name="Bills G."/>
            <person name="Bluhm B."/>
            <person name="Cannon C."/>
            <person name="Castanera R."/>
            <person name="Culley D."/>
            <person name="Daum C."/>
            <person name="Ezra D."/>
            <person name="Gonzalez J."/>
            <person name="Henrissat B."/>
            <person name="Kuo A."/>
            <person name="Liang C."/>
            <person name="Lipzen A."/>
            <person name="Lutzoni F."/>
            <person name="Magnuson J."/>
            <person name="Mondo S."/>
            <person name="Nolan M."/>
            <person name="Ohm R."/>
            <person name="Pangilinan J."/>
            <person name="Park H.-J."/>
            <person name="Ramirez L."/>
            <person name="Alfaro M."/>
            <person name="Sun H."/>
            <person name="Tritt A."/>
            <person name="Yoshinaga Y."/>
            <person name="Zwiers L.-H."/>
            <person name="Turgeon B."/>
            <person name="Goodwin S."/>
            <person name="Spatafora J."/>
            <person name="Crous P."/>
            <person name="Grigoriev I."/>
        </authorList>
    </citation>
    <scope>NUCLEOTIDE SEQUENCE</scope>
    <source>
        <strain evidence="1">CBS 675.92</strain>
    </source>
</reference>
<dbReference type="AlphaFoldDB" id="A0A6A5THQ4"/>
<sequence length="307" mass="34790">MLPDAEQLPQNISESCPTKAKLLTFLDVTSDDEASQQGWHDQLAFYSYQLIKSNLDDLRQANLRQTNPNDEQPHKSLNKSGSILHNILRILMECRKSDVSRVLVIEDKQKMSEDLEDGGLVDAAAFTLQETLQGNAMPKLYFIYTPEVARNTSGRYLPIRILIHQLILAYETGVPEYCGETEPKGGIYDFSDLEKIFYHLLRPFPGVDIFIHAMGAGGDKFDRLEGSITMNFLDRLVRNEELKEKGVKINILLSPPLSKLVSKSTRSTLAEDYFEPSEICKWWDVNKDFGGGEYFEADGEVEAQDTE</sequence>
<organism evidence="1 2">
    <name type="scientific">Byssothecium circinans</name>
    <dbReference type="NCBI Taxonomy" id="147558"/>
    <lineage>
        <taxon>Eukaryota</taxon>
        <taxon>Fungi</taxon>
        <taxon>Dikarya</taxon>
        <taxon>Ascomycota</taxon>
        <taxon>Pezizomycotina</taxon>
        <taxon>Dothideomycetes</taxon>
        <taxon>Pleosporomycetidae</taxon>
        <taxon>Pleosporales</taxon>
        <taxon>Massarineae</taxon>
        <taxon>Massarinaceae</taxon>
        <taxon>Byssothecium</taxon>
    </lineage>
</organism>
<keyword evidence="2" id="KW-1185">Reference proteome</keyword>
<dbReference type="Proteomes" id="UP000800035">
    <property type="component" value="Unassembled WGS sequence"/>
</dbReference>
<proteinExistence type="predicted"/>
<protein>
    <submittedName>
        <fullName evidence="1">Uncharacterized protein</fullName>
    </submittedName>
</protein>
<name>A0A6A5THQ4_9PLEO</name>
<accession>A0A6A5THQ4</accession>